<dbReference type="AlphaFoldDB" id="A0A2B7XUN6"/>
<sequence length="133" mass="15362">MEISWAIIGRITRPRKVQEGTRDVKRKITRTLILKLEPVAATQRAETRGPLSLDLFRPGLARRASWEPQMHVYPMPGRGVQSLLCFKLQTDDKASPYFLEPIRLCWGSLRPWDHTHLTGPVTRPGDQNHHRTF</sequence>
<accession>A0A2B7XUN6</accession>
<protein>
    <submittedName>
        <fullName evidence="1">Uncharacterized protein</fullName>
    </submittedName>
</protein>
<evidence type="ECO:0000313" key="1">
    <source>
        <dbReference type="EMBL" id="PGH12710.1"/>
    </source>
</evidence>
<dbReference type="OrthoDB" id="10482188at2759"/>
<organism evidence="1 2">
    <name type="scientific">Helicocarpus griseus UAMH5409</name>
    <dbReference type="NCBI Taxonomy" id="1447875"/>
    <lineage>
        <taxon>Eukaryota</taxon>
        <taxon>Fungi</taxon>
        <taxon>Dikarya</taxon>
        <taxon>Ascomycota</taxon>
        <taxon>Pezizomycotina</taxon>
        <taxon>Eurotiomycetes</taxon>
        <taxon>Eurotiomycetidae</taxon>
        <taxon>Onygenales</taxon>
        <taxon>Ajellomycetaceae</taxon>
        <taxon>Helicocarpus</taxon>
    </lineage>
</organism>
<name>A0A2B7XUN6_9EURO</name>
<comment type="caution">
    <text evidence="1">The sequence shown here is derived from an EMBL/GenBank/DDBJ whole genome shotgun (WGS) entry which is preliminary data.</text>
</comment>
<evidence type="ECO:0000313" key="2">
    <source>
        <dbReference type="Proteomes" id="UP000223968"/>
    </source>
</evidence>
<proteinExistence type="predicted"/>
<gene>
    <name evidence="1" type="ORF">AJ79_04070</name>
</gene>
<dbReference type="Proteomes" id="UP000223968">
    <property type="component" value="Unassembled WGS sequence"/>
</dbReference>
<reference evidence="1 2" key="1">
    <citation type="submission" date="2017-10" db="EMBL/GenBank/DDBJ databases">
        <title>Comparative genomics in systemic dimorphic fungi from Ajellomycetaceae.</title>
        <authorList>
            <person name="Munoz J.F."/>
            <person name="Mcewen J.G."/>
            <person name="Clay O.K."/>
            <person name="Cuomo C.A."/>
        </authorList>
    </citation>
    <scope>NUCLEOTIDE SEQUENCE [LARGE SCALE GENOMIC DNA]</scope>
    <source>
        <strain evidence="1 2">UAMH5409</strain>
    </source>
</reference>
<dbReference type="EMBL" id="PDNB01000054">
    <property type="protein sequence ID" value="PGH12710.1"/>
    <property type="molecule type" value="Genomic_DNA"/>
</dbReference>
<keyword evidence="2" id="KW-1185">Reference proteome</keyword>